<protein>
    <recommendedName>
        <fullName evidence="2">Phospholipase A2 domain-containing protein</fullName>
    </recommendedName>
</protein>
<dbReference type="AlphaFoldDB" id="A0AA96CV52"/>
<dbReference type="GO" id="GO:0004623">
    <property type="term" value="F:phospholipase A2 activity"/>
    <property type="evidence" value="ECO:0007669"/>
    <property type="project" value="InterPro"/>
</dbReference>
<dbReference type="EMBL" id="CP134846">
    <property type="protein sequence ID" value="WNL16242.1"/>
    <property type="molecule type" value="Genomic_DNA"/>
</dbReference>
<organism evidence="1">
    <name type="scientific">Arcobacter sp. AZ-2023</name>
    <dbReference type="NCBI Taxonomy" id="3074453"/>
    <lineage>
        <taxon>Bacteria</taxon>
        <taxon>Pseudomonadati</taxon>
        <taxon>Campylobacterota</taxon>
        <taxon>Epsilonproteobacteria</taxon>
        <taxon>Campylobacterales</taxon>
        <taxon>Arcobacteraceae</taxon>
        <taxon>Arcobacter</taxon>
    </lineage>
</organism>
<dbReference type="GO" id="GO:0006644">
    <property type="term" value="P:phospholipid metabolic process"/>
    <property type="evidence" value="ECO:0007669"/>
    <property type="project" value="InterPro"/>
</dbReference>
<accession>A0AA96CV52</accession>
<evidence type="ECO:0008006" key="2">
    <source>
        <dbReference type="Google" id="ProtNLM"/>
    </source>
</evidence>
<gene>
    <name evidence="1" type="ORF">RJG54_08460</name>
</gene>
<dbReference type="InterPro" id="IPR036444">
    <property type="entry name" value="PLipase_A2_dom_sf"/>
</dbReference>
<evidence type="ECO:0000313" key="1">
    <source>
        <dbReference type="EMBL" id="WNL16242.1"/>
    </source>
</evidence>
<proteinExistence type="predicted"/>
<dbReference type="SUPFAM" id="SSF48619">
    <property type="entry name" value="Phospholipase A2, PLA2"/>
    <property type="match status" value="1"/>
</dbReference>
<reference evidence="1" key="1">
    <citation type="submission" date="2023-09" db="EMBL/GenBank/DDBJ databases">
        <title>Arcobacter tbilisiensis sp. nov. isolated from chicken meat in Tbilisi, Georgia.</title>
        <authorList>
            <person name="Matthias R."/>
            <person name="Zautner A.E."/>
        </authorList>
    </citation>
    <scope>NUCLEOTIDE SEQUENCE</scope>
    <source>
        <strain evidence="1">LEO 107</strain>
    </source>
</reference>
<dbReference type="GO" id="GO:0050482">
    <property type="term" value="P:arachidonate secretion"/>
    <property type="evidence" value="ECO:0007669"/>
    <property type="project" value="InterPro"/>
</dbReference>
<sequence length="82" mass="9550">MFSFCKKWKGSCTCFFDKLFNKDWSECCKAHDKDYASLKKGDSTKPSDVKLLECLKTKTWKPVAYVMYGAVRLFGRKFKGEN</sequence>
<name>A0AA96CV52_9BACT</name>